<reference evidence="4 5" key="1">
    <citation type="journal article" date="2013" name="Nat. Genet.">
        <title>The genome of the hydatid tapeworm Echinococcus granulosus.</title>
        <authorList>
            <person name="Zheng H."/>
            <person name="Zhang W."/>
            <person name="Zhang L."/>
            <person name="Zhang Z."/>
            <person name="Li J."/>
            <person name="Lu G."/>
            <person name="Zhu Y."/>
            <person name="Wang Y."/>
            <person name="Huang Y."/>
            <person name="Liu J."/>
            <person name="Kang H."/>
            <person name="Chen J."/>
            <person name="Wang L."/>
            <person name="Chen A."/>
            <person name="Yu S."/>
            <person name="Gao Z."/>
            <person name="Jin L."/>
            <person name="Gu W."/>
            <person name="Wang Z."/>
            <person name="Zhao L."/>
            <person name="Shi B."/>
            <person name="Wen H."/>
            <person name="Lin R."/>
            <person name="Jones M.K."/>
            <person name="Brejova B."/>
            <person name="Vinar T."/>
            <person name="Zhao G."/>
            <person name="McManus D.P."/>
            <person name="Chen Z."/>
            <person name="Zhou Y."/>
            <person name="Wang S."/>
        </authorList>
    </citation>
    <scope>NUCLEOTIDE SEQUENCE [LARGE SCALE GENOMIC DNA]</scope>
</reference>
<dbReference type="SUPFAM" id="SSF63748">
    <property type="entry name" value="Tudor/PWWP/MBT"/>
    <property type="match status" value="1"/>
</dbReference>
<dbReference type="AlphaFoldDB" id="W6URX0"/>
<comment type="caution">
    <text evidence="4">The sequence shown here is derived from an EMBL/GenBank/DDBJ whole genome shotgun (WGS) entry which is preliminary data.</text>
</comment>
<evidence type="ECO:0000256" key="2">
    <source>
        <dbReference type="SAM" id="SignalP"/>
    </source>
</evidence>
<proteinExistence type="predicted"/>
<keyword evidence="2" id="KW-0732">Signal</keyword>
<dbReference type="CTD" id="36336816"/>
<sequence length="271" mass="31041">MLVFRFSLFVLLLDYANAIIFVNARVWGKLPICSLVMTEALQLQLLNHKLQLQQVEAALELDKDNEELQKLKEDLQEVINLTLQLIDKPTSNDECSWKVGDMCMAQCSRDKLFYKAKVLEILGNSTCVVNFVDYDTTDICQDLTIQFNSGNGFLLDLSISFTSEMIAQMKPVTNVSAPIQRTKKEVRHRLIEKKKLKKQKLAERHAEIEKACEKEKNQWLNFSKKMNKHNKTKRSIFASPETVDGRVGVGTCGIAGRPMTKLPSHHRLMRK</sequence>
<feature type="coiled-coil region" evidence="1">
    <location>
        <begin position="38"/>
        <end position="85"/>
    </location>
</feature>
<dbReference type="InterPro" id="IPR002999">
    <property type="entry name" value="Tudor"/>
</dbReference>
<dbReference type="PROSITE" id="PS50304">
    <property type="entry name" value="TUDOR"/>
    <property type="match status" value="1"/>
</dbReference>
<evidence type="ECO:0000259" key="3">
    <source>
        <dbReference type="PROSITE" id="PS50304"/>
    </source>
</evidence>
<feature type="signal peptide" evidence="2">
    <location>
        <begin position="1"/>
        <end position="18"/>
    </location>
</feature>
<feature type="chain" id="PRO_5004882404" evidence="2">
    <location>
        <begin position="19"/>
        <end position="271"/>
    </location>
</feature>
<dbReference type="SMART" id="SM00333">
    <property type="entry name" value="TUDOR"/>
    <property type="match status" value="1"/>
</dbReference>
<dbReference type="OrthoDB" id="79171at2759"/>
<accession>W6URX0</accession>
<dbReference type="OMA" id="CMAIWSK"/>
<organism evidence="4 5">
    <name type="scientific">Echinococcus granulosus</name>
    <name type="common">Hydatid tapeworm</name>
    <dbReference type="NCBI Taxonomy" id="6210"/>
    <lineage>
        <taxon>Eukaryota</taxon>
        <taxon>Metazoa</taxon>
        <taxon>Spiralia</taxon>
        <taxon>Lophotrochozoa</taxon>
        <taxon>Platyhelminthes</taxon>
        <taxon>Cestoda</taxon>
        <taxon>Eucestoda</taxon>
        <taxon>Cyclophyllidea</taxon>
        <taxon>Taeniidae</taxon>
        <taxon>Echinococcus</taxon>
        <taxon>Echinococcus granulosus group</taxon>
    </lineage>
</organism>
<dbReference type="Gene3D" id="2.30.30.140">
    <property type="match status" value="1"/>
</dbReference>
<evidence type="ECO:0000313" key="4">
    <source>
        <dbReference type="EMBL" id="EUB63973.1"/>
    </source>
</evidence>
<feature type="coiled-coil region" evidence="1">
    <location>
        <begin position="191"/>
        <end position="218"/>
    </location>
</feature>
<dbReference type="Proteomes" id="UP000019149">
    <property type="component" value="Unassembled WGS sequence"/>
</dbReference>
<gene>
    <name evidence="4" type="ORF">EGR_01101</name>
</gene>
<name>W6URX0_ECHGR</name>
<feature type="domain" description="Tudor" evidence="3">
    <location>
        <begin position="96"/>
        <end position="155"/>
    </location>
</feature>
<keyword evidence="1" id="KW-0175">Coiled coil</keyword>
<dbReference type="EMBL" id="APAU02000004">
    <property type="protein sequence ID" value="EUB63973.1"/>
    <property type="molecule type" value="Genomic_DNA"/>
</dbReference>
<dbReference type="STRING" id="6210.W6URX0"/>
<protein>
    <submittedName>
        <fullName evidence="4">Survival of motor neuron-related-splicing factor</fullName>
    </submittedName>
</protein>
<evidence type="ECO:0000313" key="5">
    <source>
        <dbReference type="Proteomes" id="UP000019149"/>
    </source>
</evidence>
<dbReference type="Pfam" id="PF00567">
    <property type="entry name" value="TUDOR"/>
    <property type="match status" value="1"/>
</dbReference>
<dbReference type="KEGG" id="egl:EGR_01101"/>
<dbReference type="RefSeq" id="XP_024355169.1">
    <property type="nucleotide sequence ID" value="XM_024490350.1"/>
</dbReference>
<dbReference type="GeneID" id="36336816"/>
<keyword evidence="5" id="KW-1185">Reference proteome</keyword>
<evidence type="ECO:0000256" key="1">
    <source>
        <dbReference type="SAM" id="Coils"/>
    </source>
</evidence>